<keyword evidence="3" id="KW-1185">Reference proteome</keyword>
<comment type="caution">
    <text evidence="2">The sequence shown here is derived from an EMBL/GenBank/DDBJ whole genome shotgun (WGS) entry which is preliminary data.</text>
</comment>
<dbReference type="EMBL" id="JAANBB010000774">
    <property type="protein sequence ID" value="KAF7534303.1"/>
    <property type="molecule type" value="Genomic_DNA"/>
</dbReference>
<organism evidence="2 3">
    <name type="scientific">Cylindrodendrum hubeiense</name>
    <dbReference type="NCBI Taxonomy" id="595255"/>
    <lineage>
        <taxon>Eukaryota</taxon>
        <taxon>Fungi</taxon>
        <taxon>Dikarya</taxon>
        <taxon>Ascomycota</taxon>
        <taxon>Pezizomycotina</taxon>
        <taxon>Sordariomycetes</taxon>
        <taxon>Hypocreomycetidae</taxon>
        <taxon>Hypocreales</taxon>
        <taxon>Nectriaceae</taxon>
        <taxon>Cylindrodendrum</taxon>
    </lineage>
</organism>
<name>A0A9P5GTS1_9HYPO</name>
<proteinExistence type="predicted"/>
<evidence type="ECO:0000313" key="3">
    <source>
        <dbReference type="Proteomes" id="UP000722485"/>
    </source>
</evidence>
<protein>
    <submittedName>
        <fullName evidence="2">Uncharacterized protein</fullName>
    </submittedName>
</protein>
<sequence>MNPFQSTTQPAGPDPSAETKIDATAVETEPAGSDHSAETKTDTTSDPLVNIKMEAAPLETLPGAYWQPALILINGTLVGGFINHRIRYVGSGKAPALHLITSLSTAKYHKQALLSSSHNLFRDAVYLNHYLKQ</sequence>
<evidence type="ECO:0000313" key="2">
    <source>
        <dbReference type="EMBL" id="KAF7534303.1"/>
    </source>
</evidence>
<feature type="compositionally biased region" description="Polar residues" evidence="1">
    <location>
        <begin position="1"/>
        <end position="10"/>
    </location>
</feature>
<dbReference type="AlphaFoldDB" id="A0A9P5GTS1"/>
<feature type="region of interest" description="Disordered" evidence="1">
    <location>
        <begin position="1"/>
        <end position="46"/>
    </location>
</feature>
<accession>A0A9P5GTS1</accession>
<gene>
    <name evidence="2" type="ORF">G7Z17_g13382</name>
</gene>
<dbReference type="Proteomes" id="UP000722485">
    <property type="component" value="Unassembled WGS sequence"/>
</dbReference>
<evidence type="ECO:0000256" key="1">
    <source>
        <dbReference type="SAM" id="MobiDB-lite"/>
    </source>
</evidence>
<reference evidence="2" key="1">
    <citation type="submission" date="2020-03" db="EMBL/GenBank/DDBJ databases">
        <title>Draft Genome Sequence of Cylindrodendrum hubeiense.</title>
        <authorList>
            <person name="Buettner E."/>
            <person name="Kellner H."/>
        </authorList>
    </citation>
    <scope>NUCLEOTIDE SEQUENCE</scope>
    <source>
        <strain evidence="2">IHI 201604</strain>
    </source>
</reference>